<dbReference type="AlphaFoldDB" id="Q46MY0"/>
<accession>Q46MY0</accession>
<evidence type="ECO:0008006" key="2">
    <source>
        <dbReference type="Google" id="ProtNLM"/>
    </source>
</evidence>
<dbReference type="HOGENOM" id="CLU_1394299_0_0_4"/>
<gene>
    <name evidence="1" type="ordered locus">Reut_C6180</name>
</gene>
<evidence type="ECO:0000313" key="1">
    <source>
        <dbReference type="EMBL" id="AAZ65495.1"/>
    </source>
</evidence>
<name>Q46MY0_CUPPJ</name>
<geneLocation type="plasmid" evidence="1">
    <name>megaplasmid</name>
</geneLocation>
<dbReference type="EMBL" id="CP000092">
    <property type="protein sequence ID" value="AAZ65495.1"/>
    <property type="molecule type" value="Genomic_DNA"/>
</dbReference>
<reference evidence="1" key="1">
    <citation type="submission" date="2005-08" db="EMBL/GenBank/DDBJ databases">
        <title>Complete sequence of a megaplasmid of Ralstonia eutropha JMP134.</title>
        <authorList>
            <person name="Copeland A."/>
            <person name="Lucas S."/>
            <person name="Lapidus A."/>
            <person name="Barry K."/>
            <person name="Detter J.C."/>
            <person name="Glavina T."/>
            <person name="Hammon N."/>
            <person name="Israni S."/>
            <person name="Pitluck S."/>
            <person name="Goltsman E."/>
            <person name="Martinez M."/>
            <person name="Vergez L."/>
            <person name="Larimer F."/>
            <person name="Land M."/>
            <person name="Lykidis A."/>
            <person name="Richardson P."/>
        </authorList>
    </citation>
    <scope>NUCLEOTIDE SEQUENCE [LARGE SCALE GENOMIC DNA]</scope>
    <source>
        <strain evidence="1">JMP134</strain>
        <plasmid evidence="1">megaplasmid</plasmid>
    </source>
</reference>
<protein>
    <recommendedName>
        <fullName evidence="2">Transposase</fullName>
    </recommendedName>
</protein>
<keyword evidence="1" id="KW-0614">Plasmid</keyword>
<proteinExistence type="predicted"/>
<sequence>MLTVITSDLAMGFVRGRRKSKCSSFEILTGRLAAKGQSPRVAFVRSELADAAQRLARFVQSVTGCAQPRLSVITDGANGLQKIYSQFPFPSESVLDLFHISMRVRYLEQIARGMHATSETEDMAKHVLTSIIDKLRWCFWHANIQKAESRLRQILLICRIVVPEAPKFSVSLSQLDFRTRELFAYVEANGGSTIS</sequence>
<dbReference type="KEGG" id="reu:Reut_C6180"/>
<dbReference type="eggNOG" id="COG3464">
    <property type="taxonomic scope" value="Bacteria"/>
</dbReference>
<organism evidence="1">
    <name type="scientific">Cupriavidus pinatubonensis (strain JMP 134 / LMG 1197)</name>
    <name type="common">Cupriavidus necator (strain JMP 134)</name>
    <dbReference type="NCBI Taxonomy" id="264198"/>
    <lineage>
        <taxon>Bacteria</taxon>
        <taxon>Pseudomonadati</taxon>
        <taxon>Pseudomonadota</taxon>
        <taxon>Betaproteobacteria</taxon>
        <taxon>Burkholderiales</taxon>
        <taxon>Burkholderiaceae</taxon>
        <taxon>Cupriavidus</taxon>
    </lineage>
</organism>